<feature type="transmembrane region" description="Helical" evidence="12">
    <location>
        <begin position="16"/>
        <end position="37"/>
    </location>
</feature>
<accession>A0A6F9DT57</accession>
<dbReference type="PROSITE" id="PS50850">
    <property type="entry name" value="MFS"/>
    <property type="match status" value="1"/>
</dbReference>
<name>A0A6F9DT57_9ASCI</name>
<evidence type="ECO:0000256" key="8">
    <source>
        <dbReference type="ARBA" id="ARBA00022692"/>
    </source>
</evidence>
<keyword evidence="8 12" id="KW-0812">Transmembrane</keyword>
<feature type="transmembrane region" description="Helical" evidence="12">
    <location>
        <begin position="296"/>
        <end position="317"/>
    </location>
</feature>
<comment type="subcellular location">
    <subcellularLocation>
        <location evidence="3">Cell membrane</location>
        <topology evidence="3">Multi-pass membrane protein</topology>
    </subcellularLocation>
    <subcellularLocation>
        <location evidence="2">Cytoplasm</location>
        <location evidence="2">Perinuclear region</location>
    </subcellularLocation>
</comment>
<proteinExistence type="evidence at transcript level"/>
<feature type="transmembrane region" description="Helical" evidence="12">
    <location>
        <begin position="143"/>
        <end position="166"/>
    </location>
</feature>
<keyword evidence="9 12" id="KW-1133">Transmembrane helix</keyword>
<dbReference type="GO" id="GO:0048471">
    <property type="term" value="C:perinuclear region of cytoplasm"/>
    <property type="evidence" value="ECO:0007669"/>
    <property type="project" value="UniProtKB-SubCell"/>
</dbReference>
<feature type="transmembrane region" description="Helical" evidence="12">
    <location>
        <begin position="414"/>
        <end position="434"/>
    </location>
</feature>
<dbReference type="PRINTS" id="PR00171">
    <property type="entry name" value="SUGRTRNSPORT"/>
</dbReference>
<evidence type="ECO:0000256" key="1">
    <source>
        <dbReference type="ARBA" id="ARBA00000618"/>
    </source>
</evidence>
<evidence type="ECO:0000256" key="3">
    <source>
        <dbReference type="ARBA" id="ARBA00004651"/>
    </source>
</evidence>
<keyword evidence="6" id="KW-1003">Cell membrane</keyword>
<feature type="transmembrane region" description="Helical" evidence="12">
    <location>
        <begin position="446"/>
        <end position="465"/>
    </location>
</feature>
<keyword evidence="10 12" id="KW-0472">Membrane</keyword>
<dbReference type="NCBIfam" id="TIGR00879">
    <property type="entry name" value="SP"/>
    <property type="match status" value="1"/>
</dbReference>
<dbReference type="InterPro" id="IPR005828">
    <property type="entry name" value="MFS_sugar_transport-like"/>
</dbReference>
<evidence type="ECO:0000256" key="11">
    <source>
        <dbReference type="RuleBase" id="RU003346"/>
    </source>
</evidence>
<sequence length="510" mass="54803">MSVWCLGSSTVPTGKLFAIGFISTGGGMLFGYDMGIVSGAIDQLQSHFNLTCTQQEMVVSFLLLGAFLGSLIGGCFIDRFGRKISIIFASLLFSIGAVILAASQTYVALLLGRLVLGFAMALSAVSECVYVSEVSPANIRGQLVSLNEFGITVGILFSYFIGLAFANNTAGWRYMFGLSGIGGILVLVTMLFLPKSPRFLILCNKRLEAKKALASLRRYSNISTCTDEFFTIEKNLPPTNSSCISVSQCSKRLIFPIVVGAGLTVFQQSTGEPNILFYASTILKQLGFEGDTAADLGSIALGVSKVVATVFCLLFIDRWGRKKFLLAGCITIALCVFGITIIASTSKISGQNLCISTNVSTLNATEIFSENQQSKKWISLILLVLVVAAYSCSFGPVTWVILGEIFPTHLRGRLFALVTSLNWATNLVISSTFLEFAKAGNGLAGPFAASTVFGLLSLLFVYFVIPETKGRSLEEVQLLMNKGIHTYVKSKCCCCNTQSEPLLPLVNSDA</sequence>
<dbReference type="GO" id="GO:1904659">
    <property type="term" value="P:D-glucose transmembrane transport"/>
    <property type="evidence" value="ECO:0007669"/>
    <property type="project" value="TreeGrafter"/>
</dbReference>
<dbReference type="GO" id="GO:0022857">
    <property type="term" value="F:transmembrane transporter activity"/>
    <property type="evidence" value="ECO:0007669"/>
    <property type="project" value="InterPro"/>
</dbReference>
<evidence type="ECO:0000256" key="9">
    <source>
        <dbReference type="ARBA" id="ARBA00022989"/>
    </source>
</evidence>
<keyword evidence="7" id="KW-0762">Sugar transport</keyword>
<evidence type="ECO:0000256" key="7">
    <source>
        <dbReference type="ARBA" id="ARBA00022597"/>
    </source>
</evidence>
<keyword evidence="5 11" id="KW-0813">Transport</keyword>
<reference evidence="14" key="1">
    <citation type="submission" date="2020-04" db="EMBL/GenBank/DDBJ databases">
        <authorList>
            <person name="Neveu A P."/>
        </authorList>
    </citation>
    <scope>NUCLEOTIDE SEQUENCE</scope>
    <source>
        <tissue evidence="14">Whole embryo</tissue>
    </source>
</reference>
<feature type="transmembrane region" description="Helical" evidence="12">
    <location>
        <begin position="377"/>
        <end position="402"/>
    </location>
</feature>
<dbReference type="PANTHER" id="PTHR48023">
    <property type="entry name" value="D-XYLOSE-PROTON SYMPORTER-LIKE 2"/>
    <property type="match status" value="1"/>
</dbReference>
<feature type="transmembrane region" description="Helical" evidence="12">
    <location>
        <begin position="253"/>
        <end position="270"/>
    </location>
</feature>
<comment type="catalytic activity">
    <reaction evidence="1">
        <text>D-glucose(out) = D-glucose(in)</text>
        <dbReference type="Rhea" id="RHEA:60376"/>
        <dbReference type="ChEBI" id="CHEBI:4167"/>
    </reaction>
</comment>
<evidence type="ECO:0000256" key="2">
    <source>
        <dbReference type="ARBA" id="ARBA00004556"/>
    </source>
</evidence>
<dbReference type="AlphaFoldDB" id="A0A6F9DT57"/>
<dbReference type="InterPro" id="IPR020846">
    <property type="entry name" value="MFS_dom"/>
</dbReference>
<dbReference type="InterPro" id="IPR036259">
    <property type="entry name" value="MFS_trans_sf"/>
</dbReference>
<comment type="similarity">
    <text evidence="4">Belongs to the major facilitator superfamily. Sugar transporter (TC 2.A.1.1) family. Glucose transporter subfamily.</text>
</comment>
<evidence type="ECO:0000256" key="5">
    <source>
        <dbReference type="ARBA" id="ARBA00022448"/>
    </source>
</evidence>
<dbReference type="Gene3D" id="1.20.1250.20">
    <property type="entry name" value="MFS general substrate transporter like domains"/>
    <property type="match status" value="2"/>
</dbReference>
<evidence type="ECO:0000256" key="12">
    <source>
        <dbReference type="SAM" id="Phobius"/>
    </source>
</evidence>
<gene>
    <name evidence="14" type="primary">Slc2a13-002</name>
</gene>
<evidence type="ECO:0000313" key="14">
    <source>
        <dbReference type="EMBL" id="CAB3266208.1"/>
    </source>
</evidence>
<dbReference type="InterPro" id="IPR050820">
    <property type="entry name" value="MFS_Sugar_Transporter"/>
</dbReference>
<evidence type="ECO:0000256" key="4">
    <source>
        <dbReference type="ARBA" id="ARBA00007004"/>
    </source>
</evidence>
<evidence type="ECO:0000259" key="13">
    <source>
        <dbReference type="PROSITE" id="PS50850"/>
    </source>
</evidence>
<dbReference type="PANTHER" id="PTHR48023:SF4">
    <property type="entry name" value="D-XYLOSE-PROTON SYMPORTER-LIKE 2"/>
    <property type="match status" value="1"/>
</dbReference>
<dbReference type="PROSITE" id="PS00216">
    <property type="entry name" value="SUGAR_TRANSPORT_1"/>
    <property type="match status" value="1"/>
</dbReference>
<dbReference type="GO" id="GO:0005886">
    <property type="term" value="C:plasma membrane"/>
    <property type="evidence" value="ECO:0007669"/>
    <property type="project" value="UniProtKB-SubCell"/>
</dbReference>
<dbReference type="FunFam" id="1.20.1250.20:FF:000218">
    <property type="entry name" value="facilitated trehalose transporter Tret1"/>
    <property type="match status" value="1"/>
</dbReference>
<feature type="domain" description="Major facilitator superfamily (MFS) profile" evidence="13">
    <location>
        <begin position="19"/>
        <end position="469"/>
    </location>
</feature>
<evidence type="ECO:0000256" key="6">
    <source>
        <dbReference type="ARBA" id="ARBA00022475"/>
    </source>
</evidence>
<dbReference type="InterPro" id="IPR005829">
    <property type="entry name" value="Sugar_transporter_CS"/>
</dbReference>
<dbReference type="SUPFAM" id="SSF103473">
    <property type="entry name" value="MFS general substrate transporter"/>
    <property type="match status" value="1"/>
</dbReference>
<protein>
    <submittedName>
        <fullName evidence="14">Proton myo-inositol cotransporter-like</fullName>
    </submittedName>
</protein>
<feature type="transmembrane region" description="Helical" evidence="12">
    <location>
        <begin position="108"/>
        <end position="131"/>
    </location>
</feature>
<feature type="transmembrane region" description="Helical" evidence="12">
    <location>
        <begin position="84"/>
        <end position="102"/>
    </location>
</feature>
<dbReference type="Pfam" id="PF00083">
    <property type="entry name" value="Sugar_tr"/>
    <property type="match status" value="1"/>
</dbReference>
<feature type="transmembrane region" description="Helical" evidence="12">
    <location>
        <begin position="172"/>
        <end position="193"/>
    </location>
</feature>
<organism evidence="14">
    <name type="scientific">Phallusia mammillata</name>
    <dbReference type="NCBI Taxonomy" id="59560"/>
    <lineage>
        <taxon>Eukaryota</taxon>
        <taxon>Metazoa</taxon>
        <taxon>Chordata</taxon>
        <taxon>Tunicata</taxon>
        <taxon>Ascidiacea</taxon>
        <taxon>Phlebobranchia</taxon>
        <taxon>Ascidiidae</taxon>
        <taxon>Phallusia</taxon>
    </lineage>
</organism>
<feature type="transmembrane region" description="Helical" evidence="12">
    <location>
        <begin position="324"/>
        <end position="343"/>
    </location>
</feature>
<feature type="transmembrane region" description="Helical" evidence="12">
    <location>
        <begin position="57"/>
        <end position="77"/>
    </location>
</feature>
<dbReference type="InterPro" id="IPR003663">
    <property type="entry name" value="Sugar/inositol_transpt"/>
</dbReference>
<evidence type="ECO:0000256" key="10">
    <source>
        <dbReference type="ARBA" id="ARBA00023136"/>
    </source>
</evidence>
<dbReference type="EMBL" id="LR790346">
    <property type="protein sequence ID" value="CAB3266208.1"/>
    <property type="molecule type" value="mRNA"/>
</dbReference>